<keyword evidence="1" id="KW-0472">Membrane</keyword>
<organism evidence="2 3">
    <name type="scientific">Meira miltonrushii</name>
    <dbReference type="NCBI Taxonomy" id="1280837"/>
    <lineage>
        <taxon>Eukaryota</taxon>
        <taxon>Fungi</taxon>
        <taxon>Dikarya</taxon>
        <taxon>Basidiomycota</taxon>
        <taxon>Ustilaginomycotina</taxon>
        <taxon>Exobasidiomycetes</taxon>
        <taxon>Exobasidiales</taxon>
        <taxon>Brachybasidiaceae</taxon>
        <taxon>Meira</taxon>
    </lineage>
</organism>
<proteinExistence type="predicted"/>
<dbReference type="AlphaFoldDB" id="A0A316V9Z6"/>
<evidence type="ECO:0008006" key="4">
    <source>
        <dbReference type="Google" id="ProtNLM"/>
    </source>
</evidence>
<dbReference type="EMBL" id="KZ819604">
    <property type="protein sequence ID" value="PWN34094.1"/>
    <property type="molecule type" value="Genomic_DNA"/>
</dbReference>
<feature type="transmembrane region" description="Helical" evidence="1">
    <location>
        <begin position="12"/>
        <end position="34"/>
    </location>
</feature>
<dbReference type="RefSeq" id="XP_025354396.1">
    <property type="nucleotide sequence ID" value="XM_025502701.1"/>
</dbReference>
<dbReference type="Proteomes" id="UP000245771">
    <property type="component" value="Unassembled WGS sequence"/>
</dbReference>
<keyword evidence="3" id="KW-1185">Reference proteome</keyword>
<protein>
    <recommendedName>
        <fullName evidence="4">MARVEL domain-containing protein</fullName>
    </recommendedName>
</protein>
<dbReference type="InParanoid" id="A0A316V9Z6"/>
<evidence type="ECO:0000313" key="3">
    <source>
        <dbReference type="Proteomes" id="UP000245771"/>
    </source>
</evidence>
<gene>
    <name evidence="2" type="ORF">FA14DRAFT_68411</name>
</gene>
<feature type="transmembrane region" description="Helical" evidence="1">
    <location>
        <begin position="54"/>
        <end position="72"/>
    </location>
</feature>
<dbReference type="OrthoDB" id="2117453at2759"/>
<accession>A0A316V9Z6</accession>
<evidence type="ECO:0000256" key="1">
    <source>
        <dbReference type="SAM" id="Phobius"/>
    </source>
</evidence>
<feature type="transmembrane region" description="Helical" evidence="1">
    <location>
        <begin position="84"/>
        <end position="105"/>
    </location>
</feature>
<keyword evidence="1" id="KW-0812">Transmembrane</keyword>
<reference evidence="2 3" key="1">
    <citation type="journal article" date="2018" name="Mol. Biol. Evol.">
        <title>Broad Genomic Sampling Reveals a Smut Pathogenic Ancestry of the Fungal Clade Ustilaginomycotina.</title>
        <authorList>
            <person name="Kijpornyongpan T."/>
            <person name="Mondo S.J."/>
            <person name="Barry K."/>
            <person name="Sandor L."/>
            <person name="Lee J."/>
            <person name="Lipzen A."/>
            <person name="Pangilinan J."/>
            <person name="LaButti K."/>
            <person name="Hainaut M."/>
            <person name="Henrissat B."/>
            <person name="Grigoriev I.V."/>
            <person name="Spatafora J.W."/>
            <person name="Aime M.C."/>
        </authorList>
    </citation>
    <scope>NUCLEOTIDE SEQUENCE [LARGE SCALE GENOMIC DNA]</scope>
    <source>
        <strain evidence="2 3">MCA 3882</strain>
    </source>
</reference>
<dbReference type="STRING" id="1280837.A0A316V9Z6"/>
<keyword evidence="1" id="KW-1133">Transmembrane helix</keyword>
<dbReference type="GeneID" id="37024482"/>
<feature type="transmembrane region" description="Helical" evidence="1">
    <location>
        <begin position="125"/>
        <end position="146"/>
    </location>
</feature>
<evidence type="ECO:0000313" key="2">
    <source>
        <dbReference type="EMBL" id="PWN34094.1"/>
    </source>
</evidence>
<sequence length="161" mass="17340">MVDTGAAIRRGHPVSFVFLAIWSFIAAVIASTLTSDFNKNHNSPSAETTGAVRYNVFAQWWTFLFSLIYLGLFLTGAGGAVTSIAGHAVGLFFTWLFVLAGAGAISASTNDNPFIYHSSRQALEAFAWITWIQLTFMLAFVAFVGGKAFRGGRGFKEGLGN</sequence>
<name>A0A316V9Z6_9BASI</name>